<dbReference type="Pfam" id="PF03713">
    <property type="entry name" value="DUF305"/>
    <property type="match status" value="1"/>
</dbReference>
<dbReference type="InterPro" id="IPR012347">
    <property type="entry name" value="Ferritin-like"/>
</dbReference>
<evidence type="ECO:0000313" key="5">
    <source>
        <dbReference type="Proteomes" id="UP001196843"/>
    </source>
</evidence>
<feature type="signal peptide" evidence="2">
    <location>
        <begin position="1"/>
        <end position="24"/>
    </location>
</feature>
<evidence type="ECO:0000313" key="4">
    <source>
        <dbReference type="EMBL" id="MBW9092426.1"/>
    </source>
</evidence>
<keyword evidence="2" id="KW-0732">Signal</keyword>
<reference evidence="4 5" key="1">
    <citation type="journal article" date="2021" name="MBio">
        <title>Poor Competitiveness of Bradyrhizobium in Pigeon Pea Root Colonization in Indian Soils.</title>
        <authorList>
            <person name="Chalasani D."/>
            <person name="Basu A."/>
            <person name="Pullabhotla S.V.S.R.N."/>
            <person name="Jorrin B."/>
            <person name="Neal A.L."/>
            <person name="Poole P.S."/>
            <person name="Podile A.R."/>
            <person name="Tkacz A."/>
        </authorList>
    </citation>
    <scope>NUCLEOTIDE SEQUENCE [LARGE SCALE GENOMIC DNA]</scope>
    <source>
        <strain evidence="4 5">HU14</strain>
    </source>
</reference>
<organism evidence="4 5">
    <name type="scientific">Microbacterium jejuense</name>
    <dbReference type="NCBI Taxonomy" id="1263637"/>
    <lineage>
        <taxon>Bacteria</taxon>
        <taxon>Bacillati</taxon>
        <taxon>Actinomycetota</taxon>
        <taxon>Actinomycetes</taxon>
        <taxon>Micrococcales</taxon>
        <taxon>Microbacteriaceae</taxon>
        <taxon>Microbacterium</taxon>
    </lineage>
</organism>
<dbReference type="InterPro" id="IPR005183">
    <property type="entry name" value="DUF305_CopM-like"/>
</dbReference>
<feature type="domain" description="DUF305" evidence="3">
    <location>
        <begin position="55"/>
        <end position="228"/>
    </location>
</feature>
<feature type="region of interest" description="Disordered" evidence="1">
    <location>
        <begin position="119"/>
        <end position="159"/>
    </location>
</feature>
<keyword evidence="5" id="KW-1185">Reference proteome</keyword>
<comment type="caution">
    <text evidence="4">The sequence shown here is derived from an EMBL/GenBank/DDBJ whole genome shotgun (WGS) entry which is preliminary data.</text>
</comment>
<dbReference type="RefSeq" id="WP_220299160.1">
    <property type="nucleotide sequence ID" value="NZ_JAEUAW010000001.1"/>
</dbReference>
<evidence type="ECO:0000256" key="2">
    <source>
        <dbReference type="SAM" id="SignalP"/>
    </source>
</evidence>
<gene>
    <name evidence="4" type="ORF">JNB62_01880</name>
</gene>
<feature type="chain" id="PRO_5046229786" evidence="2">
    <location>
        <begin position="25"/>
        <end position="232"/>
    </location>
</feature>
<name>A0ABS7HJH1_9MICO</name>
<sequence>MRSRIARLGVVLALSTAALGVAVAALGLTTPPPSQPQASGVRMDAAAAGFPTAEDHCYIEGMIPHHEQALELSGLVLDAAGVRERTRALAEFIVADQTAEIETMRAWQSAWQQAVQSGTTAVGHGGAHAGGHAEDAGAASPATPTACGDHPHAQMKGMASPAQVAALDAAEGAAADRMFLELMIAHHDGALEMAEAAVRGGSNAYVRTSAKHVLVEQAREITAMSALLAEAP</sequence>
<proteinExistence type="predicted"/>
<evidence type="ECO:0000259" key="3">
    <source>
        <dbReference type="Pfam" id="PF03713"/>
    </source>
</evidence>
<protein>
    <submittedName>
        <fullName evidence="4">DUF305 domain-containing protein</fullName>
    </submittedName>
</protein>
<accession>A0ABS7HJH1</accession>
<dbReference type="Gene3D" id="1.20.1260.10">
    <property type="match status" value="1"/>
</dbReference>
<dbReference type="EMBL" id="JAEUAW010000001">
    <property type="protein sequence ID" value="MBW9092426.1"/>
    <property type="molecule type" value="Genomic_DNA"/>
</dbReference>
<dbReference type="PANTHER" id="PTHR36933">
    <property type="entry name" value="SLL0788 PROTEIN"/>
    <property type="match status" value="1"/>
</dbReference>
<dbReference type="Proteomes" id="UP001196843">
    <property type="component" value="Unassembled WGS sequence"/>
</dbReference>
<evidence type="ECO:0000256" key="1">
    <source>
        <dbReference type="SAM" id="MobiDB-lite"/>
    </source>
</evidence>
<dbReference type="PANTHER" id="PTHR36933:SF1">
    <property type="entry name" value="SLL0788 PROTEIN"/>
    <property type="match status" value="1"/>
</dbReference>